<dbReference type="PATRIC" id="fig|1203610.3.peg.2196"/>
<dbReference type="HOGENOM" id="CLU_015553_0_0_10"/>
<accession>A0A0F5JIX7</accession>
<gene>
    <name evidence="8" type="ORF">HMPREF1536_02139</name>
</gene>
<dbReference type="RefSeq" id="WP_028730335.1">
    <property type="nucleotide sequence ID" value="NZ_KE386765.1"/>
</dbReference>
<dbReference type="GO" id="GO:0009279">
    <property type="term" value="C:cell outer membrane"/>
    <property type="evidence" value="ECO:0007669"/>
    <property type="project" value="UniProtKB-SubCell"/>
</dbReference>
<sequence>MKLKYLFISLISLFGTGCNDGFLDKIPTDQLSDESFWMVKEDAVKYSAATYRYLVQSGNHMVMLDCYTDNAIPVHIHAEQGDISSCTATASNPHFKQVWQDAYRGIRRCNIFLDNIAKVEMKEDEKTILIGEIEFLRAYFHATLLKFYGGIPILTRALELNETIPSRNTEEEVYKFIVEECDKAAQKLPLTRSDNTELGRANKGAALALKAHISYLMKKYDVAASAAKEVMNLGVYNLYGNYGDLFSAEHENNSEVIFDHQYMENALDYDYTGSWIDQFFSPLMMGGWEALSPTQDLIDAYECTDGKSIGESKLYNPEKPFENRDPRLAYSILWHGCEFGGQIYSTEGTMGNGNATRTGYTMRKYINPKNVGNEYPGWINYILFRYAEVLLIYAEAQNELSGPDASVYEAVNRIRQRPSVELPPLPANLTKDQMREAIRRERRVEFTFEGIHLFETRSWRTTEACVNKPAYGMTFDGKKVLVEQRKFDPNKNYLWALPLTEIDLSKGALVQNPGY</sequence>
<keyword evidence="4" id="KW-0472">Membrane</keyword>
<keyword evidence="5" id="KW-0998">Cell outer membrane</keyword>
<comment type="caution">
    <text evidence="8">The sequence shown here is derived from an EMBL/GenBank/DDBJ whole genome shotgun (WGS) entry which is preliminary data.</text>
</comment>
<dbReference type="Proteomes" id="UP000033035">
    <property type="component" value="Unassembled WGS sequence"/>
</dbReference>
<organism evidence="8 9">
    <name type="scientific">Parabacteroides gordonii MS-1 = DSM 23371</name>
    <dbReference type="NCBI Taxonomy" id="1203610"/>
    <lineage>
        <taxon>Bacteria</taxon>
        <taxon>Pseudomonadati</taxon>
        <taxon>Bacteroidota</taxon>
        <taxon>Bacteroidia</taxon>
        <taxon>Bacteroidales</taxon>
        <taxon>Tannerellaceae</taxon>
        <taxon>Parabacteroides</taxon>
    </lineage>
</organism>
<evidence type="ECO:0000256" key="2">
    <source>
        <dbReference type="ARBA" id="ARBA00006275"/>
    </source>
</evidence>
<dbReference type="Pfam" id="PF07980">
    <property type="entry name" value="SusD_RagB"/>
    <property type="match status" value="1"/>
</dbReference>
<dbReference type="Gene3D" id="1.25.40.390">
    <property type="match status" value="1"/>
</dbReference>
<dbReference type="CDD" id="cd08977">
    <property type="entry name" value="SusD"/>
    <property type="match status" value="1"/>
</dbReference>
<name>A0A0F5JIX7_9BACT</name>
<feature type="domain" description="RagB/SusD" evidence="6">
    <location>
        <begin position="255"/>
        <end position="515"/>
    </location>
</feature>
<dbReference type="SUPFAM" id="SSF48452">
    <property type="entry name" value="TPR-like"/>
    <property type="match status" value="1"/>
</dbReference>
<dbReference type="InterPro" id="IPR033985">
    <property type="entry name" value="SusD-like_N"/>
</dbReference>
<evidence type="ECO:0000259" key="7">
    <source>
        <dbReference type="Pfam" id="PF14322"/>
    </source>
</evidence>
<protein>
    <recommendedName>
        <fullName evidence="10">RagB/SusD domain-containing protein</fullName>
    </recommendedName>
</protein>
<comment type="subcellular location">
    <subcellularLocation>
        <location evidence="1">Cell outer membrane</location>
    </subcellularLocation>
</comment>
<proteinExistence type="inferred from homology"/>
<dbReference type="PROSITE" id="PS51257">
    <property type="entry name" value="PROKAR_LIPOPROTEIN"/>
    <property type="match status" value="1"/>
</dbReference>
<dbReference type="STRING" id="1203610.HMPREF1536_02139"/>
<dbReference type="InterPro" id="IPR012944">
    <property type="entry name" value="SusD_RagB_dom"/>
</dbReference>
<keyword evidence="3" id="KW-0732">Signal</keyword>
<evidence type="ECO:0000256" key="3">
    <source>
        <dbReference type="ARBA" id="ARBA00022729"/>
    </source>
</evidence>
<dbReference type="InterPro" id="IPR011990">
    <property type="entry name" value="TPR-like_helical_dom_sf"/>
</dbReference>
<dbReference type="Pfam" id="PF14322">
    <property type="entry name" value="SusD-like_3"/>
    <property type="match status" value="1"/>
</dbReference>
<evidence type="ECO:0000256" key="1">
    <source>
        <dbReference type="ARBA" id="ARBA00004442"/>
    </source>
</evidence>
<keyword evidence="9" id="KW-1185">Reference proteome</keyword>
<feature type="domain" description="SusD-like N-terminal" evidence="7">
    <location>
        <begin position="22"/>
        <end position="213"/>
    </location>
</feature>
<evidence type="ECO:0000313" key="8">
    <source>
        <dbReference type="EMBL" id="KKB57417.1"/>
    </source>
</evidence>
<reference evidence="8 9" key="1">
    <citation type="submission" date="2013-04" db="EMBL/GenBank/DDBJ databases">
        <title>The Genome Sequence of Parabacteroides gordonii DSM 23371.</title>
        <authorList>
            <consortium name="The Broad Institute Genomics Platform"/>
            <person name="Earl A."/>
            <person name="Ward D."/>
            <person name="Feldgarden M."/>
            <person name="Gevers D."/>
            <person name="Martens E."/>
            <person name="Sakamoto M."/>
            <person name="Benno Y."/>
            <person name="Suzuki N."/>
            <person name="Matsunaga N."/>
            <person name="Koshihara K."/>
            <person name="Seki M."/>
            <person name="Komiya H."/>
            <person name="Walker B."/>
            <person name="Young S."/>
            <person name="Zeng Q."/>
            <person name="Gargeya S."/>
            <person name="Fitzgerald M."/>
            <person name="Haas B."/>
            <person name="Abouelleil A."/>
            <person name="Allen A.W."/>
            <person name="Alvarado L."/>
            <person name="Arachchi H.M."/>
            <person name="Berlin A.M."/>
            <person name="Chapman S.B."/>
            <person name="Gainer-Dewar J."/>
            <person name="Goldberg J."/>
            <person name="Griggs A."/>
            <person name="Gujja S."/>
            <person name="Hansen M."/>
            <person name="Howarth C."/>
            <person name="Imamovic A."/>
            <person name="Ireland A."/>
            <person name="Larimer J."/>
            <person name="McCowan C."/>
            <person name="Murphy C."/>
            <person name="Pearson M."/>
            <person name="Poon T.W."/>
            <person name="Priest M."/>
            <person name="Roberts A."/>
            <person name="Saif S."/>
            <person name="Shea T."/>
            <person name="Sisk P."/>
            <person name="Sykes S."/>
            <person name="Wortman J."/>
            <person name="Nusbaum C."/>
            <person name="Birren B."/>
        </authorList>
    </citation>
    <scope>NUCLEOTIDE SEQUENCE [LARGE SCALE GENOMIC DNA]</scope>
    <source>
        <strain evidence="8 9">MS-1</strain>
    </source>
</reference>
<comment type="similarity">
    <text evidence="2">Belongs to the SusD family.</text>
</comment>
<evidence type="ECO:0000259" key="6">
    <source>
        <dbReference type="Pfam" id="PF07980"/>
    </source>
</evidence>
<evidence type="ECO:0000256" key="4">
    <source>
        <dbReference type="ARBA" id="ARBA00023136"/>
    </source>
</evidence>
<evidence type="ECO:0008006" key="10">
    <source>
        <dbReference type="Google" id="ProtNLM"/>
    </source>
</evidence>
<evidence type="ECO:0000313" key="9">
    <source>
        <dbReference type="Proteomes" id="UP000033035"/>
    </source>
</evidence>
<dbReference type="AlphaFoldDB" id="A0A0F5JIX7"/>
<dbReference type="EMBL" id="AQHW01000013">
    <property type="protein sequence ID" value="KKB57417.1"/>
    <property type="molecule type" value="Genomic_DNA"/>
</dbReference>
<evidence type="ECO:0000256" key="5">
    <source>
        <dbReference type="ARBA" id="ARBA00023237"/>
    </source>
</evidence>